<proteinExistence type="predicted"/>
<organism evidence="2 3">
    <name type="scientific">Curtobacterium citreum</name>
    <dbReference type="NCBI Taxonomy" id="2036"/>
    <lineage>
        <taxon>Bacteria</taxon>
        <taxon>Bacillati</taxon>
        <taxon>Actinomycetota</taxon>
        <taxon>Actinomycetes</taxon>
        <taxon>Micrococcales</taxon>
        <taxon>Microbacteriaceae</taxon>
        <taxon>Curtobacterium</taxon>
    </lineage>
</organism>
<dbReference type="AlphaFoldDB" id="A0A850DMH7"/>
<gene>
    <name evidence="2" type="ORF">HP467_00600</name>
</gene>
<feature type="region of interest" description="Disordered" evidence="1">
    <location>
        <begin position="150"/>
        <end position="170"/>
    </location>
</feature>
<dbReference type="RefSeq" id="WP_174778403.1">
    <property type="nucleotide sequence ID" value="NZ_BAAAWP010000001.1"/>
</dbReference>
<feature type="compositionally biased region" description="Basic and acidic residues" evidence="1">
    <location>
        <begin position="159"/>
        <end position="170"/>
    </location>
</feature>
<protein>
    <submittedName>
        <fullName evidence="2">Uncharacterized protein</fullName>
    </submittedName>
</protein>
<evidence type="ECO:0000313" key="3">
    <source>
        <dbReference type="Proteomes" id="UP000539146"/>
    </source>
</evidence>
<accession>A0A850DMH7</accession>
<reference evidence="2 3" key="1">
    <citation type="submission" date="2020-05" db="EMBL/GenBank/DDBJ databases">
        <title>Genome Sequencing of Type Strains.</title>
        <authorList>
            <person name="Lemaire J.F."/>
            <person name="Inderbitzin P."/>
            <person name="Gregorio O.A."/>
            <person name="Collins S.B."/>
            <person name="Wespe N."/>
            <person name="Knight-Connoni V."/>
        </authorList>
    </citation>
    <scope>NUCLEOTIDE SEQUENCE [LARGE SCALE GENOMIC DNA]</scope>
    <source>
        <strain evidence="2 3">DSM 20512</strain>
    </source>
</reference>
<dbReference type="EMBL" id="JABMCG010000044">
    <property type="protein sequence ID" value="NUU26617.1"/>
    <property type="molecule type" value="Genomic_DNA"/>
</dbReference>
<comment type="caution">
    <text evidence="2">The sequence shown here is derived from an EMBL/GenBank/DDBJ whole genome shotgun (WGS) entry which is preliminary data.</text>
</comment>
<evidence type="ECO:0000313" key="2">
    <source>
        <dbReference type="EMBL" id="NUU26617.1"/>
    </source>
</evidence>
<sequence>MGSIGLEARPVSATLVTMTKPSTPAAGPVTTAETDRWCGSVDPTAFARWLADRAVGAGPHLAPVVAVGRCPAGHLAARVLRPAALPLDRAFEELGVPTSGVAVTVSVPLLELAATARAGALELGALGPDDVGLDDAGAVLVVDRPPGAARCCGDESDAEPLHGRRSDPDGPRQLVLAARTVWDRVDAQDPARGVVDPLLDGVVDADGPTLRSVVEQVLGAAAPRPVRWARGTPAVADLEFAAPPPAPADEPLDRVLRVVRTVLEQGVPVGRGRRIGLRRVVVGVAVASGLGAVAVTLG</sequence>
<name>A0A850DMH7_9MICO</name>
<dbReference type="Proteomes" id="UP000539146">
    <property type="component" value="Unassembled WGS sequence"/>
</dbReference>
<evidence type="ECO:0000256" key="1">
    <source>
        <dbReference type="SAM" id="MobiDB-lite"/>
    </source>
</evidence>